<reference evidence="1" key="1">
    <citation type="journal article" date="2020" name="Stud. Mycol.">
        <title>101 Dothideomycetes genomes: a test case for predicting lifestyles and emergence of pathogens.</title>
        <authorList>
            <person name="Haridas S."/>
            <person name="Albert R."/>
            <person name="Binder M."/>
            <person name="Bloem J."/>
            <person name="Labutti K."/>
            <person name="Salamov A."/>
            <person name="Andreopoulos B."/>
            <person name="Baker S."/>
            <person name="Barry K."/>
            <person name="Bills G."/>
            <person name="Bluhm B."/>
            <person name="Cannon C."/>
            <person name="Castanera R."/>
            <person name="Culley D."/>
            <person name="Daum C."/>
            <person name="Ezra D."/>
            <person name="Gonzalez J."/>
            <person name="Henrissat B."/>
            <person name="Kuo A."/>
            <person name="Liang C."/>
            <person name="Lipzen A."/>
            <person name="Lutzoni F."/>
            <person name="Magnuson J."/>
            <person name="Mondo S."/>
            <person name="Nolan M."/>
            <person name="Ohm R."/>
            <person name="Pangilinan J."/>
            <person name="Park H.-J."/>
            <person name="Ramirez L."/>
            <person name="Alfaro M."/>
            <person name="Sun H."/>
            <person name="Tritt A."/>
            <person name="Yoshinaga Y."/>
            <person name="Zwiers L.-H."/>
            <person name="Turgeon B."/>
            <person name="Goodwin S."/>
            <person name="Spatafora J."/>
            <person name="Crous P."/>
            <person name="Grigoriev I."/>
        </authorList>
    </citation>
    <scope>NUCLEOTIDE SEQUENCE</scope>
    <source>
        <strain evidence="1">CBS 119925</strain>
    </source>
</reference>
<evidence type="ECO:0008006" key="3">
    <source>
        <dbReference type="Google" id="ProtNLM"/>
    </source>
</evidence>
<evidence type="ECO:0000313" key="1">
    <source>
        <dbReference type="EMBL" id="KAF2743022.1"/>
    </source>
</evidence>
<organism evidence="1 2">
    <name type="scientific">Sporormia fimetaria CBS 119925</name>
    <dbReference type="NCBI Taxonomy" id="1340428"/>
    <lineage>
        <taxon>Eukaryota</taxon>
        <taxon>Fungi</taxon>
        <taxon>Dikarya</taxon>
        <taxon>Ascomycota</taxon>
        <taxon>Pezizomycotina</taxon>
        <taxon>Dothideomycetes</taxon>
        <taxon>Pleosporomycetidae</taxon>
        <taxon>Pleosporales</taxon>
        <taxon>Sporormiaceae</taxon>
        <taxon>Sporormia</taxon>
    </lineage>
</organism>
<dbReference type="AlphaFoldDB" id="A0A6A6UXL9"/>
<sequence length="447" mass="50643">MTTPSLSPLENLSLELQHQIRDDLPLDDFLSFRQASHTCERIAERRFTEIATELFRGGGQLIVFHTDTGVRLLLGLLRIPAILPLIKRISVVSARQFIQRLRGVHQELLDFELSVECKTLWMEVLGILKNSTVFQKIFIGYSSRWGSTEHALGSKEIARMWYGPHTDDGSPGLDILEGLIFPRLFSTMTGMMTAIAETDFDLSKVVVIKVSPAWSPRYSAYFDHVEVPLWDGWQPVAQNCIQEVHVSNLDLSSGTGGHTIPIEDRVFMTECFHLAIGMNTLAVDGSWGRTWHHIAQNTQEQCGDCTGLIRCLNTYSYDALRKVRLSTLMIDERTLVSLFSSSIPHLWNITLSYICLCRGSWAPVFQAMQNLPSIGILSILWLGYAQNPVGHETGLTSVQTSVNGRERCHSWFGFIRRRRNSRTALVRLFNGIRIRLCFRLLRPVIPS</sequence>
<evidence type="ECO:0000313" key="2">
    <source>
        <dbReference type="Proteomes" id="UP000799440"/>
    </source>
</evidence>
<dbReference type="Proteomes" id="UP000799440">
    <property type="component" value="Unassembled WGS sequence"/>
</dbReference>
<accession>A0A6A6UXL9</accession>
<dbReference type="EMBL" id="MU006601">
    <property type="protein sequence ID" value="KAF2743022.1"/>
    <property type="molecule type" value="Genomic_DNA"/>
</dbReference>
<keyword evidence="2" id="KW-1185">Reference proteome</keyword>
<proteinExistence type="predicted"/>
<protein>
    <recommendedName>
        <fullName evidence="3">F-box domain-containing protein</fullName>
    </recommendedName>
</protein>
<name>A0A6A6UXL9_9PLEO</name>
<gene>
    <name evidence="1" type="ORF">M011DRAFT_461989</name>
</gene>